<evidence type="ECO:0000256" key="4">
    <source>
        <dbReference type="ARBA" id="ARBA00022490"/>
    </source>
</evidence>
<dbReference type="PANTHER" id="PTHR28532:SF1">
    <property type="entry name" value="ORAL CANCER OVEREXPRESSED 1"/>
    <property type="match status" value="1"/>
</dbReference>
<evidence type="ECO:0000313" key="13">
    <source>
        <dbReference type="Proteomes" id="UP001152561"/>
    </source>
</evidence>
<dbReference type="PROSITE" id="PS50053">
    <property type="entry name" value="UBIQUITIN_2"/>
    <property type="match status" value="1"/>
</dbReference>
<comment type="caution">
    <text evidence="12">The sequence shown here is derived from an EMBL/GenBank/DDBJ whole genome shotgun (WGS) entry which is preliminary data.</text>
</comment>
<evidence type="ECO:0000256" key="2">
    <source>
        <dbReference type="ARBA" id="ARBA00004496"/>
    </source>
</evidence>
<dbReference type="Pfam" id="PF09811">
    <property type="entry name" value="Yae1_N"/>
    <property type="match status" value="1"/>
</dbReference>
<gene>
    <name evidence="12" type="ORF">K7X08_016185</name>
</gene>
<dbReference type="PANTHER" id="PTHR28532">
    <property type="entry name" value="GEO13458P1"/>
    <property type="match status" value="1"/>
</dbReference>
<dbReference type="AlphaFoldDB" id="A0A9Q1LGB7"/>
<dbReference type="SMART" id="SM00213">
    <property type="entry name" value="UBQ"/>
    <property type="match status" value="1"/>
</dbReference>
<dbReference type="InterPro" id="IPR019956">
    <property type="entry name" value="Ubiquitin_dom"/>
</dbReference>
<evidence type="ECO:0000256" key="1">
    <source>
        <dbReference type="ARBA" id="ARBA00004123"/>
    </source>
</evidence>
<proteinExistence type="inferred from homology"/>
<dbReference type="Pfam" id="PF00240">
    <property type="entry name" value="ubiquitin"/>
    <property type="match status" value="1"/>
</dbReference>
<keyword evidence="6" id="KW-0677">Repeat</keyword>
<evidence type="ECO:0000256" key="8">
    <source>
        <dbReference type="ARBA" id="ARBA00023242"/>
    </source>
</evidence>
<dbReference type="GO" id="GO:0005737">
    <property type="term" value="C:cytoplasm"/>
    <property type="evidence" value="ECO:0007669"/>
    <property type="project" value="UniProtKB-SubCell"/>
</dbReference>
<dbReference type="Gene3D" id="3.10.20.90">
    <property type="entry name" value="Phosphatidylinositol 3-kinase Catalytic Subunit, Chain A, domain 1"/>
    <property type="match status" value="1"/>
</dbReference>
<dbReference type="FunFam" id="3.10.20.90:FF:000469">
    <property type="entry name" value="Polyubiquitin-C"/>
    <property type="match status" value="1"/>
</dbReference>
<comment type="similarity">
    <text evidence="9">Belongs to the LTO1 family.</text>
</comment>
<dbReference type="InterPro" id="IPR019191">
    <property type="entry name" value="Essential_protein_Yae1_N"/>
</dbReference>
<evidence type="ECO:0000256" key="7">
    <source>
        <dbReference type="ARBA" id="ARBA00022843"/>
    </source>
</evidence>
<keyword evidence="8" id="KW-0539">Nucleus</keyword>
<evidence type="ECO:0000256" key="9">
    <source>
        <dbReference type="ARBA" id="ARBA00038090"/>
    </source>
</evidence>
<reference evidence="13" key="1">
    <citation type="journal article" date="2023" name="Proc. Natl. Acad. Sci. U.S.A.">
        <title>Genomic and structural basis for evolution of tropane alkaloid biosynthesis.</title>
        <authorList>
            <person name="Wanga Y.-J."/>
            <person name="Taina T."/>
            <person name="Yua J.-Y."/>
            <person name="Lia J."/>
            <person name="Xua B."/>
            <person name="Chenc J."/>
            <person name="D'Auriad J.C."/>
            <person name="Huanga J.-P."/>
            <person name="Huanga S.-X."/>
        </authorList>
    </citation>
    <scope>NUCLEOTIDE SEQUENCE [LARGE SCALE GENOMIC DNA]</scope>
    <source>
        <strain evidence="13">cv. KIB-2019</strain>
    </source>
</reference>
<sequence length="257" mass="28406">MLGFESGYLSSVFDLSKGYFTRQFGVKSAIAPLKGDSLYPLPSIFIPLISNLLKLFSSILEKSLKMQIFVKTLTGKTITLEVESSDTIDNVKAKIQDKEGIPPDQQSIGKASMSSQQPNSIEDIFDSSLNLEETHYNKGYSEGYSSGLASGRDEGREVGLKTGFEVGEELGFYRGCIDVWNAAILVQPNCFSSRVLKSIKQMDELLQKYPVSEPENESATDIVDSLRLKFRAICATLNVKLEYTGYPRSSNVENSGF</sequence>
<evidence type="ECO:0000256" key="3">
    <source>
        <dbReference type="ARBA" id="ARBA00008430"/>
    </source>
</evidence>
<dbReference type="Proteomes" id="UP001152561">
    <property type="component" value="Unassembled WGS sequence"/>
</dbReference>
<dbReference type="EMBL" id="JAJAGQ010000019">
    <property type="protein sequence ID" value="KAJ8534457.1"/>
    <property type="molecule type" value="Genomic_DNA"/>
</dbReference>
<feature type="compositionally biased region" description="Polar residues" evidence="10">
    <location>
        <begin position="104"/>
        <end position="118"/>
    </location>
</feature>
<evidence type="ECO:0000256" key="5">
    <source>
        <dbReference type="ARBA" id="ARBA00022499"/>
    </source>
</evidence>
<dbReference type="SUPFAM" id="SSF54236">
    <property type="entry name" value="Ubiquitin-like"/>
    <property type="match status" value="1"/>
</dbReference>
<evidence type="ECO:0000313" key="12">
    <source>
        <dbReference type="EMBL" id="KAJ8534457.1"/>
    </source>
</evidence>
<comment type="subcellular location">
    <subcellularLocation>
        <location evidence="2">Cytoplasm</location>
    </subcellularLocation>
    <subcellularLocation>
        <location evidence="1">Nucleus</location>
    </subcellularLocation>
</comment>
<keyword evidence="5" id="KW-1017">Isopeptide bond</keyword>
<evidence type="ECO:0000259" key="11">
    <source>
        <dbReference type="PROSITE" id="PS50053"/>
    </source>
</evidence>
<comment type="similarity">
    <text evidence="3">Belongs to the ubiquitin family.</text>
</comment>
<keyword evidence="13" id="KW-1185">Reference proteome</keyword>
<keyword evidence="7" id="KW-0832">Ubl conjugation</keyword>
<dbReference type="OrthoDB" id="48036at2759"/>
<protein>
    <recommendedName>
        <fullName evidence="11">Ubiquitin-like domain-containing protein</fullName>
    </recommendedName>
</protein>
<name>A0A9Q1LGB7_9SOLA</name>
<dbReference type="InterPro" id="IPR000626">
    <property type="entry name" value="Ubiquitin-like_dom"/>
</dbReference>
<evidence type="ECO:0000256" key="6">
    <source>
        <dbReference type="ARBA" id="ARBA00022737"/>
    </source>
</evidence>
<dbReference type="InterPro" id="IPR029071">
    <property type="entry name" value="Ubiquitin-like_domsf"/>
</dbReference>
<feature type="region of interest" description="Disordered" evidence="10">
    <location>
        <begin position="99"/>
        <end position="118"/>
    </location>
</feature>
<dbReference type="PRINTS" id="PR00348">
    <property type="entry name" value="UBIQUITIN"/>
</dbReference>
<dbReference type="InterPro" id="IPR052436">
    <property type="entry name" value="LTO1_adapter"/>
</dbReference>
<organism evidence="12 13">
    <name type="scientific">Anisodus acutangulus</name>
    <dbReference type="NCBI Taxonomy" id="402998"/>
    <lineage>
        <taxon>Eukaryota</taxon>
        <taxon>Viridiplantae</taxon>
        <taxon>Streptophyta</taxon>
        <taxon>Embryophyta</taxon>
        <taxon>Tracheophyta</taxon>
        <taxon>Spermatophyta</taxon>
        <taxon>Magnoliopsida</taxon>
        <taxon>eudicotyledons</taxon>
        <taxon>Gunneridae</taxon>
        <taxon>Pentapetalae</taxon>
        <taxon>asterids</taxon>
        <taxon>lamiids</taxon>
        <taxon>Solanales</taxon>
        <taxon>Solanaceae</taxon>
        <taxon>Solanoideae</taxon>
        <taxon>Hyoscyameae</taxon>
        <taxon>Anisodus</taxon>
    </lineage>
</organism>
<accession>A0A9Q1LGB7</accession>
<dbReference type="GO" id="GO:0005634">
    <property type="term" value="C:nucleus"/>
    <property type="evidence" value="ECO:0007669"/>
    <property type="project" value="UniProtKB-SubCell"/>
</dbReference>
<feature type="domain" description="Ubiquitin-like" evidence="11">
    <location>
        <begin position="66"/>
        <end position="108"/>
    </location>
</feature>
<evidence type="ECO:0000256" key="10">
    <source>
        <dbReference type="SAM" id="MobiDB-lite"/>
    </source>
</evidence>
<keyword evidence="4" id="KW-0963">Cytoplasm</keyword>